<dbReference type="CDD" id="cd00158">
    <property type="entry name" value="RHOD"/>
    <property type="match status" value="2"/>
</dbReference>
<proteinExistence type="predicted"/>
<feature type="domain" description="Rhodanese" evidence="2">
    <location>
        <begin position="302"/>
        <end position="478"/>
    </location>
</feature>
<comment type="caution">
    <text evidence="3">The sequence shown here is derived from an EMBL/GenBank/DDBJ whole genome shotgun (WGS) entry which is preliminary data.</text>
</comment>
<gene>
    <name evidence="3" type="ORF">ACFSQ3_07290</name>
</gene>
<evidence type="ECO:0000256" key="1">
    <source>
        <dbReference type="ARBA" id="ARBA00022723"/>
    </source>
</evidence>
<dbReference type="Pfam" id="PF00581">
    <property type="entry name" value="Rhodanese"/>
    <property type="match status" value="2"/>
</dbReference>
<dbReference type="InterPro" id="IPR036873">
    <property type="entry name" value="Rhodanese-like_dom_sf"/>
</dbReference>
<dbReference type="InterPro" id="IPR044528">
    <property type="entry name" value="POD-like_MBL-fold"/>
</dbReference>
<dbReference type="PROSITE" id="PS50206">
    <property type="entry name" value="RHODANESE_3"/>
    <property type="match status" value="1"/>
</dbReference>
<dbReference type="EMBL" id="JBHUMA010000006">
    <property type="protein sequence ID" value="MFD2598752.1"/>
    <property type="molecule type" value="Genomic_DNA"/>
</dbReference>
<dbReference type="InterPro" id="IPR051682">
    <property type="entry name" value="Mito_Persulfide_Diox"/>
</dbReference>
<reference evidence="4" key="1">
    <citation type="journal article" date="2019" name="Int. J. Syst. Evol. Microbiol.">
        <title>The Global Catalogue of Microorganisms (GCM) 10K type strain sequencing project: providing services to taxonomists for standard genome sequencing and annotation.</title>
        <authorList>
            <consortium name="The Broad Institute Genomics Platform"/>
            <consortium name="The Broad Institute Genome Sequencing Center for Infectious Disease"/>
            <person name="Wu L."/>
            <person name="Ma J."/>
        </authorList>
    </citation>
    <scope>NUCLEOTIDE SEQUENCE [LARGE SCALE GENOMIC DNA]</scope>
    <source>
        <strain evidence="4">KCTC 42248</strain>
    </source>
</reference>
<dbReference type="SMART" id="SM00849">
    <property type="entry name" value="Lactamase_B"/>
    <property type="match status" value="1"/>
</dbReference>
<dbReference type="SUPFAM" id="SSF52821">
    <property type="entry name" value="Rhodanese/Cell cycle control phosphatase"/>
    <property type="match status" value="2"/>
</dbReference>
<dbReference type="PROSITE" id="PS51257">
    <property type="entry name" value="PROKAR_LIPOPROTEIN"/>
    <property type="match status" value="1"/>
</dbReference>
<keyword evidence="1" id="KW-0479">Metal-binding</keyword>
<dbReference type="RefSeq" id="WP_380868881.1">
    <property type="nucleotide sequence ID" value="NZ_JBHUMA010000006.1"/>
</dbReference>
<evidence type="ECO:0000313" key="4">
    <source>
        <dbReference type="Proteomes" id="UP001597393"/>
    </source>
</evidence>
<dbReference type="Proteomes" id="UP001597393">
    <property type="component" value="Unassembled WGS sequence"/>
</dbReference>
<name>A0ABW5NIA3_9SPHI</name>
<evidence type="ECO:0000313" key="3">
    <source>
        <dbReference type="EMBL" id="MFD2598752.1"/>
    </source>
</evidence>
<protein>
    <submittedName>
        <fullName evidence="3">Rhodanese-like domain-containing protein</fullName>
    </submittedName>
</protein>
<dbReference type="PANTHER" id="PTHR43084">
    <property type="entry name" value="PERSULFIDE DIOXYGENASE ETHE1"/>
    <property type="match status" value="1"/>
</dbReference>
<accession>A0ABW5NIA3</accession>
<organism evidence="3 4">
    <name type="scientific">Sphingobacterium corticis</name>
    <dbReference type="NCBI Taxonomy" id="1812823"/>
    <lineage>
        <taxon>Bacteria</taxon>
        <taxon>Pseudomonadati</taxon>
        <taxon>Bacteroidota</taxon>
        <taxon>Sphingobacteriia</taxon>
        <taxon>Sphingobacteriales</taxon>
        <taxon>Sphingobacteriaceae</taxon>
        <taxon>Sphingobacterium</taxon>
    </lineage>
</organism>
<dbReference type="PANTHER" id="PTHR43084:SF1">
    <property type="entry name" value="PERSULFIDE DIOXYGENASE ETHE1, MITOCHONDRIAL"/>
    <property type="match status" value="1"/>
</dbReference>
<dbReference type="Pfam" id="PF00753">
    <property type="entry name" value="Lactamase_B"/>
    <property type="match status" value="1"/>
</dbReference>
<keyword evidence="4" id="KW-1185">Reference proteome</keyword>
<dbReference type="InterPro" id="IPR001279">
    <property type="entry name" value="Metallo-B-lactamas"/>
</dbReference>
<evidence type="ECO:0000259" key="2">
    <source>
        <dbReference type="PROSITE" id="PS50206"/>
    </source>
</evidence>
<dbReference type="Gene3D" id="3.40.250.10">
    <property type="entry name" value="Rhodanese-like domain"/>
    <property type="match status" value="2"/>
</dbReference>
<sequence length="485" mass="54423">MKRKLFLQKSLSVFGLVLINGVVSSCKNSSKEQANKLYTVKQFVDEGLAQFSYALEAEGKIVLIDPTRNPSNYYAYATTQNSKIIAVVETHTHADFVSAHRQVHEEQHVPIYISKYAKATYPHEVFDDNDTLKLTDHVSLRAINTPGHSQDSISVLLEVDGKVEVIFTGDGLLLGGVGRPDLRESDGEFSVQREQLAKQLYQTIRTKYNELEDNIVVYPGHGAGSLCGQSLSDAKESTIGYEKANNPAFQYKSEREFVDFLLKDPLTIPAYFPFAIEVNRRGADNLENSITKIPAITAIPDQSNADIVVDTRSSDDFRKAHIKGALNIPIRNKWETWLGTIVHPEEKFYLIVENEKSVETTLETISKIGYETLVKGVIVHNPVNAVKSLDFNQDDFDHNRSTYQILDVRTKEEAQAKPIFNETDVIPLQKLREQISSLDADKPIVIHCASGYRSAIATSLIQRYLPKATVIDMGNKIKKYTPTEK</sequence>
<dbReference type="CDD" id="cd07724">
    <property type="entry name" value="POD-like_MBL-fold"/>
    <property type="match status" value="1"/>
</dbReference>
<dbReference type="InterPro" id="IPR001763">
    <property type="entry name" value="Rhodanese-like_dom"/>
</dbReference>
<dbReference type="SUPFAM" id="SSF56281">
    <property type="entry name" value="Metallo-hydrolase/oxidoreductase"/>
    <property type="match status" value="1"/>
</dbReference>
<dbReference type="Gene3D" id="3.60.15.10">
    <property type="entry name" value="Ribonuclease Z/Hydroxyacylglutathione hydrolase-like"/>
    <property type="match status" value="1"/>
</dbReference>
<dbReference type="InterPro" id="IPR036866">
    <property type="entry name" value="RibonucZ/Hydroxyglut_hydro"/>
</dbReference>